<dbReference type="Gene3D" id="2.60.40.3930">
    <property type="match status" value="1"/>
</dbReference>
<evidence type="ECO:0000259" key="2">
    <source>
        <dbReference type="Pfam" id="PF08341"/>
    </source>
</evidence>
<dbReference type="Proteomes" id="UP000319424">
    <property type="component" value="Unassembled WGS sequence"/>
</dbReference>
<dbReference type="InterPro" id="IPR023849">
    <property type="entry name" value="TQXA_dom"/>
</dbReference>
<feature type="domain" description="T-Q ester bond containing" evidence="4">
    <location>
        <begin position="958"/>
        <end position="1111"/>
    </location>
</feature>
<evidence type="ECO:0000259" key="1">
    <source>
        <dbReference type="Pfam" id="PF05738"/>
    </source>
</evidence>
<name>A0A552UVL4_9FIRM</name>
<dbReference type="InterPro" id="IPR008454">
    <property type="entry name" value="Collagen-bd_Cna-like_B-typ_dom"/>
</dbReference>
<dbReference type="InterPro" id="IPR013783">
    <property type="entry name" value="Ig-like_fold"/>
</dbReference>
<feature type="domain" description="SpaA-like prealbumin fold" evidence="3">
    <location>
        <begin position="525"/>
        <end position="611"/>
    </location>
</feature>
<dbReference type="SUPFAM" id="SSF49478">
    <property type="entry name" value="Cna protein B-type domain"/>
    <property type="match status" value="3"/>
</dbReference>
<dbReference type="Pfam" id="PF18202">
    <property type="entry name" value="TQ"/>
    <property type="match status" value="1"/>
</dbReference>
<gene>
    <name evidence="5" type="ORF">FL857_11635</name>
</gene>
<dbReference type="EMBL" id="VJXW01000033">
    <property type="protein sequence ID" value="TRW22239.1"/>
    <property type="molecule type" value="Genomic_DNA"/>
</dbReference>
<dbReference type="InterPro" id="IPR041033">
    <property type="entry name" value="SpaA_PFL_dom_1"/>
</dbReference>
<dbReference type="Gene3D" id="1.10.150.480">
    <property type="match status" value="1"/>
</dbReference>
<dbReference type="NCBIfam" id="NF033903">
    <property type="entry name" value="VaFE_rpt"/>
    <property type="match status" value="1"/>
</dbReference>
<dbReference type="AlphaFoldDB" id="A0A552UVL4"/>
<evidence type="ECO:0000259" key="4">
    <source>
        <dbReference type="Pfam" id="PF18202"/>
    </source>
</evidence>
<accession>A0A552UVL4</accession>
<evidence type="ECO:0000313" key="6">
    <source>
        <dbReference type="Proteomes" id="UP000319424"/>
    </source>
</evidence>
<dbReference type="InterPro" id="IPR041100">
    <property type="entry name" value="TQ"/>
</dbReference>
<dbReference type="Gene3D" id="2.60.40.10">
    <property type="entry name" value="Immunoglobulins"/>
    <property type="match status" value="1"/>
</dbReference>
<proteinExistence type="predicted"/>
<comment type="caution">
    <text evidence="5">The sequence shown here is derived from an EMBL/GenBank/DDBJ whole genome shotgun (WGS) entry which is preliminary data.</text>
</comment>
<dbReference type="NCBIfam" id="TIGR03934">
    <property type="entry name" value="TQXA_dom"/>
    <property type="match status" value="1"/>
</dbReference>
<dbReference type="CDD" id="cd00222">
    <property type="entry name" value="CollagenBindB"/>
    <property type="match status" value="2"/>
</dbReference>
<feature type="domain" description="Thioester" evidence="2">
    <location>
        <begin position="88"/>
        <end position="177"/>
    </location>
</feature>
<dbReference type="Gene3D" id="2.60.40.1140">
    <property type="entry name" value="Collagen-binding surface protein Cna, B-type domain"/>
    <property type="match status" value="3"/>
</dbReference>
<dbReference type="Pfam" id="PF05738">
    <property type="entry name" value="Cna_B"/>
    <property type="match status" value="2"/>
</dbReference>
<dbReference type="Pfam" id="PF17802">
    <property type="entry name" value="SpaA"/>
    <property type="match status" value="1"/>
</dbReference>
<feature type="non-terminal residue" evidence="5">
    <location>
        <position position="1147"/>
    </location>
</feature>
<organism evidence="5 6">
    <name type="scientific">Criibacterium bergeronii</name>
    <dbReference type="NCBI Taxonomy" id="1871336"/>
    <lineage>
        <taxon>Bacteria</taxon>
        <taxon>Bacillati</taxon>
        <taxon>Bacillota</taxon>
        <taxon>Clostridia</taxon>
        <taxon>Peptostreptococcales</taxon>
        <taxon>Filifactoraceae</taxon>
        <taxon>Criibacterium</taxon>
    </lineage>
</organism>
<feature type="domain" description="CNA-B" evidence="1">
    <location>
        <begin position="419"/>
        <end position="500"/>
    </location>
</feature>
<evidence type="ECO:0000313" key="5">
    <source>
        <dbReference type="EMBL" id="TRW22239.1"/>
    </source>
</evidence>
<dbReference type="OrthoDB" id="2005726at2"/>
<feature type="domain" description="CNA-B" evidence="1">
    <location>
        <begin position="748"/>
        <end position="841"/>
    </location>
</feature>
<evidence type="ECO:0000259" key="3">
    <source>
        <dbReference type="Pfam" id="PF17802"/>
    </source>
</evidence>
<reference evidence="5 6" key="1">
    <citation type="submission" date="2019-07" db="EMBL/GenBank/DDBJ databases">
        <title>Criibacterium bergeronii gen. nov., sp. nov. isolated from human clinical samples.</title>
        <authorList>
            <person name="Maheux A.F."/>
            <person name="Boudreau D.K."/>
            <person name="Berube E."/>
            <person name="Brodeur S."/>
            <person name="Bernard K.A."/>
            <person name="Abed J.Y."/>
            <person name="Ducrey E."/>
            <person name="Guay E.F."/>
            <person name="Raymond F."/>
            <person name="Corbeil J."/>
            <person name="Domingo M.-C."/>
            <person name="Roy P.H."/>
            <person name="Boissinot M."/>
            <person name="Tocheva E.I."/>
            <person name="Omar R.F."/>
        </authorList>
    </citation>
    <scope>NUCLEOTIDE SEQUENCE [LARGE SCALE GENOMIC DNA]</scope>
    <source>
        <strain evidence="5 6">CCRI-24246</strain>
    </source>
</reference>
<sequence length="1147" mass="125223">MMVDSRKSKTGLARLLLTFVLILGGFFAHIALFNQSYAAVGETYTLLINENSIAGYGIYDTNDTNRTGVYPILMNLNNNKRRSENVLVYCIQHGVPTSNGTRGYTEKVWSSTTIKSLPNVQWILNNSYPNKTLSSLASDATAARYPVSDLKPDQAVSATQAAIWHFTDGFNLDANQYRSVMVSTNTYVKKDGVVTYVMYQANDRNWYMLKNDGSNTIDLYKKYTAHPAIPSNYTSLGSFSKLDETNDPYTKIYSNAVSRFNQFQDNLQNLYKYLVENASYANTLEIEPQYISVTGPATTVTADKIGPFTVNNLTTVEGKINTADTRTVKLTSSDPNVVFKYADGTAVDLNAVIPNKPFYGSITSGPGSVTLKAEGATDVPIGRVFVAKGKQTLISGAPVLTNPAPAATAKYTRPKNIDIPITKIWKNANGNIMPGPESGDDVTSITVDLIQQGSTFPLQSVTLTAPNWSGKFTNIPAYNSDGKPAVYNYSERNVPKGYVCDGVGLIDPNNLSKGLKVVNKKSYGTFDFVKTSSNNYPLPGATITITDSSNKIVIQGMTDSNGKLTKPTIGSENFNLNGQISLPNGTYTITESTAPLGYKIAPPITIIIEGGITKLNGAPSSQVIMKDTEEPTSLTITKNWTSPDGTNIIDSIANQYKATFVLQQDLNKTDNWSIVYDSNNSPITGEIFGNGSYTFNNLARYNKNDTEIAYRALESAVNVPAGEGTFKEMTTPGSKNVTNQLQQENVEITVIKKWVQIDGSTPLENANEYTATFALYADGNPTGRTVTITGNNSDKFDLLPMYNDTTGKKIVYTVQETKVSGFTSSEPNVSTDGKTFTFTNKQDRNTEKITIVAQKQWALNDGTPIEDNKASNYSATFVLKANGDVVRSIEFKGNKIGQNKVNFGEYPKYDDNNVAIKYTVEEILNTAGFVSDTTLVEVPTNGLVTFVNKSTTKNLQGSIGTKVSLDGVANGNKKYDNNGRLTVIPQKATNITVTDTVSYKGLVPSEEYYLTATLNKIVDGKAIAIKTLENILQKANSAGEGTWTVNFENMTLEPDTTYVVFEKAISKNILVDTNRDGIKDEYQGGDKDLNKDGIPTLEHKNIDDFAQTIVVEPKFEGETPVGQLKTTVKVDDKVGSDTEEAKLIQKD</sequence>
<dbReference type="InterPro" id="IPR013552">
    <property type="entry name" value="Thioester_dom"/>
</dbReference>
<protein>
    <submittedName>
        <fullName evidence="5">Cna B-type domain-containing protein</fullName>
    </submittedName>
</protein>
<dbReference type="Pfam" id="PF08341">
    <property type="entry name" value="TED"/>
    <property type="match status" value="1"/>
</dbReference>